<dbReference type="CDD" id="cd06257">
    <property type="entry name" value="DnaJ"/>
    <property type="match status" value="1"/>
</dbReference>
<gene>
    <name evidence="3" type="ORF">CTEN210_14022</name>
</gene>
<evidence type="ECO:0000313" key="4">
    <source>
        <dbReference type="Proteomes" id="UP001054902"/>
    </source>
</evidence>
<dbReference type="PRINTS" id="PR00625">
    <property type="entry name" value="JDOMAIN"/>
</dbReference>
<dbReference type="PANTHER" id="PTHR44094">
    <property type="entry name" value="DNAJ HEAT SHOCK N-TERMINAL DOMAIN-CONTAINING PROTEIN"/>
    <property type="match status" value="1"/>
</dbReference>
<comment type="caution">
    <text evidence="3">The sequence shown here is derived from an EMBL/GenBank/DDBJ whole genome shotgun (WGS) entry which is preliminary data.</text>
</comment>
<protein>
    <recommendedName>
        <fullName evidence="2">J domain-containing protein</fullName>
    </recommendedName>
</protein>
<dbReference type="PROSITE" id="PS00636">
    <property type="entry name" value="DNAJ_1"/>
    <property type="match status" value="1"/>
</dbReference>
<feature type="domain" description="J" evidence="2">
    <location>
        <begin position="176"/>
        <end position="241"/>
    </location>
</feature>
<dbReference type="Pfam" id="PF14308">
    <property type="entry name" value="DnaJ-X"/>
    <property type="match status" value="1"/>
</dbReference>
<reference evidence="3 4" key="1">
    <citation type="journal article" date="2021" name="Sci. Rep.">
        <title>The genome of the diatom Chaetoceros tenuissimus carries an ancient integrated fragment of an extant virus.</title>
        <authorList>
            <person name="Hongo Y."/>
            <person name="Kimura K."/>
            <person name="Takaki Y."/>
            <person name="Yoshida Y."/>
            <person name="Baba S."/>
            <person name="Kobayashi G."/>
            <person name="Nagasaki K."/>
            <person name="Hano T."/>
            <person name="Tomaru Y."/>
        </authorList>
    </citation>
    <scope>NUCLEOTIDE SEQUENCE [LARGE SCALE GENOMIC DNA]</scope>
    <source>
        <strain evidence="3 4">NIES-3715</strain>
    </source>
</reference>
<accession>A0AAD3D6E8</accession>
<dbReference type="Gene3D" id="1.10.287.110">
    <property type="entry name" value="DnaJ domain"/>
    <property type="match status" value="1"/>
</dbReference>
<evidence type="ECO:0000259" key="2">
    <source>
        <dbReference type="PROSITE" id="PS50076"/>
    </source>
</evidence>
<evidence type="ECO:0000256" key="1">
    <source>
        <dbReference type="SAM" id="Coils"/>
    </source>
</evidence>
<dbReference type="InterPro" id="IPR018253">
    <property type="entry name" value="DnaJ_domain_CS"/>
</dbReference>
<proteinExistence type="predicted"/>
<dbReference type="InterPro" id="IPR052423">
    <property type="entry name" value="EMIR"/>
</dbReference>
<name>A0AAD3D6E8_9STRA</name>
<feature type="coiled-coil region" evidence="1">
    <location>
        <begin position="405"/>
        <end position="432"/>
    </location>
</feature>
<dbReference type="PANTHER" id="PTHR44094:SF8">
    <property type="entry name" value="DNAJ HEAT SHOCK N-TERMINAL DOMAIN-CONTAINING PROTEIN-RELATED"/>
    <property type="match status" value="1"/>
</dbReference>
<dbReference type="SMART" id="SM00271">
    <property type="entry name" value="DnaJ"/>
    <property type="match status" value="1"/>
</dbReference>
<keyword evidence="1" id="KW-0175">Coiled coil</keyword>
<dbReference type="EMBL" id="BLLK01000058">
    <property type="protein sequence ID" value="GFH57546.1"/>
    <property type="molecule type" value="Genomic_DNA"/>
</dbReference>
<dbReference type="InterPro" id="IPR036869">
    <property type="entry name" value="J_dom_sf"/>
</dbReference>
<dbReference type="AlphaFoldDB" id="A0AAD3D6E8"/>
<dbReference type="InterPro" id="IPR026894">
    <property type="entry name" value="DnaJ_X"/>
</dbReference>
<dbReference type="InterPro" id="IPR001623">
    <property type="entry name" value="DnaJ_domain"/>
</dbReference>
<keyword evidence="4" id="KW-1185">Reference proteome</keyword>
<dbReference type="SUPFAM" id="SSF46565">
    <property type="entry name" value="Chaperone J-domain"/>
    <property type="match status" value="1"/>
</dbReference>
<evidence type="ECO:0000313" key="3">
    <source>
        <dbReference type="EMBL" id="GFH57546.1"/>
    </source>
</evidence>
<dbReference type="PROSITE" id="PS50076">
    <property type="entry name" value="DNAJ_2"/>
    <property type="match status" value="1"/>
</dbReference>
<organism evidence="3 4">
    <name type="scientific">Chaetoceros tenuissimus</name>
    <dbReference type="NCBI Taxonomy" id="426638"/>
    <lineage>
        <taxon>Eukaryota</taxon>
        <taxon>Sar</taxon>
        <taxon>Stramenopiles</taxon>
        <taxon>Ochrophyta</taxon>
        <taxon>Bacillariophyta</taxon>
        <taxon>Coscinodiscophyceae</taxon>
        <taxon>Chaetocerotophycidae</taxon>
        <taxon>Chaetocerotales</taxon>
        <taxon>Chaetocerotaceae</taxon>
        <taxon>Chaetoceros</taxon>
    </lineage>
</organism>
<sequence>MVDAEKKHEQEEAMAELEDYLNQTRPKNLMEGVQSGLGNVLDGALGAAGSLVLMPVVGVTRGYQKGGILGSTLGLGVGIVGGVVGAATSAAGGLVKGTAQVARGVISVPNSIIAPRTGKYWNDVEGKWVKTNLHEEETQMAIIPDDDTDIIGAQKADMSVDMATDEFSDANVKDTLYYETLGVSTEANQSNIKRQYYLLARKYHPDKVGDDVEAAEKFRNISEAYQVLSDPELRKIYDEEGVVGLTADKTSAAQMENQIDPTILFAFLFGSDEFYNYIGRLAVATQALVGDISKKDSRQLQKRRCTRIAIFLSKKLENWVHPDYDDEYVVSMWTEEAIRLSKCSFGYELVKLIGNVFSLSAVQYLGSLDSGIGMPSIVKWTKSQNAKNMKKRAQNKATLDTFQSAMNTAIRSKEAQERMDNAKTEKERQAIAEEISKDHVDLMLELMWTLTTVDVTSTLHEAIQMLLFDKSIDKKTSKKRAKGLKKLGEVFTSIPGYDKEKNFSELYEQAALAAMVETVKRKEDSAFRASFI</sequence>
<dbReference type="Pfam" id="PF00226">
    <property type="entry name" value="DnaJ"/>
    <property type="match status" value="1"/>
</dbReference>
<dbReference type="Proteomes" id="UP001054902">
    <property type="component" value="Unassembled WGS sequence"/>
</dbReference>